<dbReference type="Proteomes" id="UP000515153">
    <property type="component" value="Unplaced"/>
</dbReference>
<protein>
    <submittedName>
        <fullName evidence="2">Uncharacterized protein</fullName>
    </submittedName>
</protein>
<dbReference type="RefSeq" id="XP_030980906.1">
    <property type="nucleotide sequence ID" value="XM_031126769.1"/>
</dbReference>
<keyword evidence="1" id="KW-1185">Reference proteome</keyword>
<accession>A0A6P8B111</accession>
<dbReference type="GeneID" id="41961678"/>
<evidence type="ECO:0000313" key="2">
    <source>
        <dbReference type="RefSeq" id="XP_030980906.1"/>
    </source>
</evidence>
<sequence length="100" mass="11310">MTLSCQDKAALDNVNVATSWRYFHDYGFDDLHSGLRGFLFVLMDEESIDHLSQAPSRDDMARMPGIERARVSWEYFIKVVDTEPGCDGDGEYVDGVSEDP</sequence>
<reference evidence="2" key="2">
    <citation type="submission" date="2019-10" db="EMBL/GenBank/DDBJ databases">
        <authorList>
            <consortium name="NCBI Genome Project"/>
        </authorList>
    </citation>
    <scope>NUCLEOTIDE SEQUENCE</scope>
    <source>
        <strain evidence="2">NI907</strain>
    </source>
</reference>
<reference evidence="2" key="1">
    <citation type="journal article" date="2019" name="Mol. Biol. Evol.">
        <title>Blast fungal genomes show frequent chromosomal changes, gene gains and losses, and effector gene turnover.</title>
        <authorList>
            <person name="Gomez Luciano L.B."/>
            <person name="Jason Tsai I."/>
            <person name="Chuma I."/>
            <person name="Tosa Y."/>
            <person name="Chen Y.H."/>
            <person name="Li J.Y."/>
            <person name="Li M.Y."/>
            <person name="Jade Lu M.Y."/>
            <person name="Nakayashiki H."/>
            <person name="Li W.H."/>
        </authorList>
    </citation>
    <scope>NUCLEOTIDE SEQUENCE</scope>
    <source>
        <strain evidence="2">NI907</strain>
    </source>
</reference>
<proteinExistence type="predicted"/>
<dbReference type="KEGG" id="pgri:PgNI_06749"/>
<gene>
    <name evidence="2" type="ORF">PgNI_06749</name>
</gene>
<name>A0A6P8B111_PYRGI</name>
<reference evidence="2" key="3">
    <citation type="submission" date="2025-08" db="UniProtKB">
        <authorList>
            <consortium name="RefSeq"/>
        </authorList>
    </citation>
    <scope>IDENTIFICATION</scope>
    <source>
        <strain evidence="2">NI907</strain>
    </source>
</reference>
<organism evidence="1 2">
    <name type="scientific">Pyricularia grisea</name>
    <name type="common">Crabgrass-specific blast fungus</name>
    <name type="synonym">Magnaporthe grisea</name>
    <dbReference type="NCBI Taxonomy" id="148305"/>
    <lineage>
        <taxon>Eukaryota</taxon>
        <taxon>Fungi</taxon>
        <taxon>Dikarya</taxon>
        <taxon>Ascomycota</taxon>
        <taxon>Pezizomycotina</taxon>
        <taxon>Sordariomycetes</taxon>
        <taxon>Sordariomycetidae</taxon>
        <taxon>Magnaporthales</taxon>
        <taxon>Pyriculariaceae</taxon>
        <taxon>Pyricularia</taxon>
    </lineage>
</organism>
<evidence type="ECO:0000313" key="1">
    <source>
        <dbReference type="Proteomes" id="UP000515153"/>
    </source>
</evidence>
<dbReference type="AlphaFoldDB" id="A0A6P8B111"/>